<dbReference type="EMBL" id="JACHIP010000004">
    <property type="protein sequence ID" value="MBB5058654.1"/>
    <property type="molecule type" value="Genomic_DNA"/>
</dbReference>
<protein>
    <submittedName>
        <fullName evidence="1">Uncharacterized protein</fullName>
    </submittedName>
</protein>
<organism evidence="1 2">
    <name type="scientific">Granulicella aggregans</name>
    <dbReference type="NCBI Taxonomy" id="474949"/>
    <lineage>
        <taxon>Bacteria</taxon>
        <taxon>Pseudomonadati</taxon>
        <taxon>Acidobacteriota</taxon>
        <taxon>Terriglobia</taxon>
        <taxon>Terriglobales</taxon>
        <taxon>Acidobacteriaceae</taxon>
        <taxon>Granulicella</taxon>
    </lineage>
</organism>
<sequence length="288" mass="32019">MKLTPGANLPAARRILSSVNCFRGVALLLVVASLNLVATPASIAQPIDDPLALIKVAVRTELDADDNDHSRWRYRDEQHELGTVSIVVQTDFGSVKRLISRSGKPLSTEEAAQEEERLNRFVHDSSKIAKQRKDGAADDKSARELLEMLPEAFTWSIEAENPSVVRLHFEPRPDFHPPTLQSRALAAMNGSVVVDRSQHRIITISGRLTQDVTFGFGLFGRLLRGGTFQVERRQLAPRLWQITETHVHIDGKALLFKSIGQQQDEVQTDYTPVPHGTTLEQAAVLSRP</sequence>
<evidence type="ECO:0000313" key="2">
    <source>
        <dbReference type="Proteomes" id="UP000540989"/>
    </source>
</evidence>
<evidence type="ECO:0000313" key="1">
    <source>
        <dbReference type="EMBL" id="MBB5058654.1"/>
    </source>
</evidence>
<comment type="caution">
    <text evidence="1">The sequence shown here is derived from an EMBL/GenBank/DDBJ whole genome shotgun (WGS) entry which is preliminary data.</text>
</comment>
<dbReference type="Proteomes" id="UP000540989">
    <property type="component" value="Unassembled WGS sequence"/>
</dbReference>
<keyword evidence="2" id="KW-1185">Reference proteome</keyword>
<accession>A0A7W8E4W3</accession>
<name>A0A7W8E4W3_9BACT</name>
<proteinExistence type="predicted"/>
<reference evidence="1 2" key="1">
    <citation type="submission" date="2020-08" db="EMBL/GenBank/DDBJ databases">
        <title>Genomic Encyclopedia of Type Strains, Phase IV (KMG-V): Genome sequencing to study the core and pangenomes of soil and plant-associated prokaryotes.</title>
        <authorList>
            <person name="Whitman W."/>
        </authorList>
    </citation>
    <scope>NUCLEOTIDE SEQUENCE [LARGE SCALE GENOMIC DNA]</scope>
    <source>
        <strain evidence="1 2">M8UP14</strain>
    </source>
</reference>
<dbReference type="AlphaFoldDB" id="A0A7W8E4W3"/>
<dbReference type="RefSeq" id="WP_184218615.1">
    <property type="nucleotide sequence ID" value="NZ_JACHIP010000004.1"/>
</dbReference>
<gene>
    <name evidence="1" type="ORF">HDF16_003368</name>
</gene>